<gene>
    <name evidence="3" type="ORF">I9W95_06735</name>
</gene>
<evidence type="ECO:0000256" key="1">
    <source>
        <dbReference type="SAM" id="SignalP"/>
    </source>
</evidence>
<dbReference type="EMBL" id="JAEDAH010000032">
    <property type="protein sequence ID" value="MCA6063300.1"/>
    <property type="molecule type" value="Genomic_DNA"/>
</dbReference>
<feature type="chain" id="PRO_5045248945" description="DUF6268 domain-containing protein" evidence="1">
    <location>
        <begin position="26"/>
        <end position="282"/>
    </location>
</feature>
<evidence type="ECO:0000313" key="3">
    <source>
        <dbReference type="EMBL" id="MCA6063300.1"/>
    </source>
</evidence>
<reference evidence="3 4" key="1">
    <citation type="submission" date="2020-12" db="EMBL/GenBank/DDBJ databases">
        <title>Novel Thalassolituus-related marine hydrocarbonoclastic bacteria mediated algae-derived hydrocarbons mineralization in twilight zone of the northern South China Sea.</title>
        <authorList>
            <person name="Dong C."/>
        </authorList>
    </citation>
    <scope>NUCLEOTIDE SEQUENCE [LARGE SCALE GENOMIC DNA]</scope>
    <source>
        <strain evidence="3 4">IMCC1826</strain>
    </source>
</reference>
<feature type="signal peptide" evidence="1">
    <location>
        <begin position="1"/>
        <end position="25"/>
    </location>
</feature>
<dbReference type="RefSeq" id="WP_225673171.1">
    <property type="nucleotide sequence ID" value="NZ_JAEDAH010000032.1"/>
</dbReference>
<name>A0ABS7ZS02_9GAMM</name>
<keyword evidence="1" id="KW-0732">Signal</keyword>
<organism evidence="3 4">
    <name type="scientific">Thalassolituus marinus</name>
    <dbReference type="NCBI Taxonomy" id="671053"/>
    <lineage>
        <taxon>Bacteria</taxon>
        <taxon>Pseudomonadati</taxon>
        <taxon>Pseudomonadota</taxon>
        <taxon>Gammaproteobacteria</taxon>
        <taxon>Oceanospirillales</taxon>
        <taxon>Oceanospirillaceae</taxon>
        <taxon>Thalassolituus</taxon>
    </lineage>
</organism>
<keyword evidence="4" id="KW-1185">Reference proteome</keyword>
<sequence>MSCIKMRKLLPAVMVSCLLTAQASADGFYWAQEGAGTPDSGSGTSFRRSQMSLTLPLENKKRQTESFKSSVHLDITEFDWEGTTALMSEYYWLSVPMEYRQKRGRNGEFIIRAEPGFMTDLNVLDGDSLAMNVDLIGRIHQRSGAYWELGLTVNREFGNFSPRPVIGLAWKPTRATEMLLGFPRTLIQTRWSQEVNTFLHIRPEGGAWQEEIVGQTGTYRATYTNWKLGVGGEFHWRGAMWLRGEIGQLRNRRVKATDDTGTSVAASPGADRFWQLGVEFRY</sequence>
<comment type="caution">
    <text evidence="3">The sequence shown here is derived from an EMBL/GenBank/DDBJ whole genome shotgun (WGS) entry which is preliminary data.</text>
</comment>
<dbReference type="Pfam" id="PF19783">
    <property type="entry name" value="DUF6268"/>
    <property type="match status" value="1"/>
</dbReference>
<evidence type="ECO:0000259" key="2">
    <source>
        <dbReference type="Pfam" id="PF19783"/>
    </source>
</evidence>
<evidence type="ECO:0000313" key="4">
    <source>
        <dbReference type="Proteomes" id="UP000714380"/>
    </source>
</evidence>
<dbReference type="Proteomes" id="UP000714380">
    <property type="component" value="Unassembled WGS sequence"/>
</dbReference>
<proteinExistence type="predicted"/>
<accession>A0ABS7ZS02</accession>
<feature type="domain" description="DUF6268" evidence="2">
    <location>
        <begin position="40"/>
        <end position="263"/>
    </location>
</feature>
<protein>
    <recommendedName>
        <fullName evidence="2">DUF6268 domain-containing protein</fullName>
    </recommendedName>
</protein>
<dbReference type="InterPro" id="IPR046235">
    <property type="entry name" value="DUF6268"/>
</dbReference>